<reference evidence="2 3" key="2">
    <citation type="submission" date="2018-11" db="EMBL/GenBank/DDBJ databases">
        <authorList>
            <consortium name="Pathogen Informatics"/>
        </authorList>
    </citation>
    <scope>NUCLEOTIDE SEQUENCE [LARGE SCALE GENOMIC DNA]</scope>
</reference>
<evidence type="ECO:0000313" key="4">
    <source>
        <dbReference type="WBParaSite" id="GPUH_0001409501-mRNA-1"/>
    </source>
</evidence>
<dbReference type="AlphaFoldDB" id="A0A183DZD9"/>
<dbReference type="OrthoDB" id="5805078at2759"/>
<dbReference type="Proteomes" id="UP000271098">
    <property type="component" value="Unassembled WGS sequence"/>
</dbReference>
<organism evidence="4">
    <name type="scientific">Gongylonema pulchrum</name>
    <dbReference type="NCBI Taxonomy" id="637853"/>
    <lineage>
        <taxon>Eukaryota</taxon>
        <taxon>Metazoa</taxon>
        <taxon>Ecdysozoa</taxon>
        <taxon>Nematoda</taxon>
        <taxon>Chromadorea</taxon>
        <taxon>Rhabditida</taxon>
        <taxon>Spirurina</taxon>
        <taxon>Spiruromorpha</taxon>
        <taxon>Spiruroidea</taxon>
        <taxon>Gongylonematidae</taxon>
        <taxon>Gongylonema</taxon>
    </lineage>
</organism>
<dbReference type="WBParaSite" id="GPUH_0001409501-mRNA-1">
    <property type="protein sequence ID" value="GPUH_0001409501-mRNA-1"/>
    <property type="gene ID" value="GPUH_0001409501"/>
</dbReference>
<feature type="region of interest" description="Disordered" evidence="1">
    <location>
        <begin position="84"/>
        <end position="119"/>
    </location>
</feature>
<evidence type="ECO:0000313" key="3">
    <source>
        <dbReference type="Proteomes" id="UP000271098"/>
    </source>
</evidence>
<feature type="compositionally biased region" description="Low complexity" evidence="1">
    <location>
        <begin position="101"/>
        <end position="110"/>
    </location>
</feature>
<keyword evidence="3" id="KW-1185">Reference proteome</keyword>
<proteinExistence type="predicted"/>
<dbReference type="EMBL" id="UYRT01080864">
    <property type="protein sequence ID" value="VDN23526.1"/>
    <property type="molecule type" value="Genomic_DNA"/>
</dbReference>
<feature type="compositionally biased region" description="Polar residues" evidence="1">
    <location>
        <begin position="18"/>
        <end position="35"/>
    </location>
</feature>
<feature type="compositionally biased region" description="Basic and acidic residues" evidence="1">
    <location>
        <begin position="87"/>
        <end position="100"/>
    </location>
</feature>
<reference evidence="4" key="1">
    <citation type="submission" date="2016-06" db="UniProtKB">
        <authorList>
            <consortium name="WormBaseParasite"/>
        </authorList>
    </citation>
    <scope>IDENTIFICATION</scope>
</reference>
<protein>
    <submittedName>
        <fullName evidence="4">SCAPER_N domain-containing protein</fullName>
    </submittedName>
</protein>
<evidence type="ECO:0000313" key="2">
    <source>
        <dbReference type="EMBL" id="VDN23526.1"/>
    </source>
</evidence>
<name>A0A183DZD9_9BILA</name>
<gene>
    <name evidence="2" type="ORF">GPUH_LOCUS14080</name>
</gene>
<feature type="region of interest" description="Disordered" evidence="1">
    <location>
        <begin position="1"/>
        <end position="40"/>
    </location>
</feature>
<sequence>MAQSAKVGTAKAAGSNRAPATQKRSSRGSSSTRANGASDRERVEAAVYFLRCQEWITKSYIDEIRSVYLTPLINLCSGKQRVAESLSKSERTNDASDGSRKSVSGRSSSDLIGEKLQSE</sequence>
<accession>A0A183DZD9</accession>
<evidence type="ECO:0000256" key="1">
    <source>
        <dbReference type="SAM" id="MobiDB-lite"/>
    </source>
</evidence>